<dbReference type="PROSITE" id="PS00086">
    <property type="entry name" value="CYTOCHROME_P450"/>
    <property type="match status" value="1"/>
</dbReference>
<dbReference type="InterPro" id="IPR050121">
    <property type="entry name" value="Cytochrome_P450_monoxygenase"/>
</dbReference>
<dbReference type="Gene3D" id="1.10.630.10">
    <property type="entry name" value="Cytochrome P450"/>
    <property type="match status" value="1"/>
</dbReference>
<evidence type="ECO:0000256" key="6">
    <source>
        <dbReference type="ARBA" id="ARBA00023004"/>
    </source>
</evidence>
<comment type="similarity">
    <text evidence="3 8">Belongs to the cytochrome P450 family.</text>
</comment>
<comment type="cofactor">
    <cofactor evidence="1 7">
        <name>heme</name>
        <dbReference type="ChEBI" id="CHEBI:30413"/>
    </cofactor>
</comment>
<comment type="pathway">
    <text evidence="2">Secondary metabolite biosynthesis.</text>
</comment>
<dbReference type="Pfam" id="PF00067">
    <property type="entry name" value="p450"/>
    <property type="match status" value="1"/>
</dbReference>
<dbReference type="GO" id="GO:0020037">
    <property type="term" value="F:heme binding"/>
    <property type="evidence" value="ECO:0007669"/>
    <property type="project" value="InterPro"/>
</dbReference>
<dbReference type="PRINTS" id="PR00463">
    <property type="entry name" value="EP450I"/>
</dbReference>
<evidence type="ECO:0000256" key="5">
    <source>
        <dbReference type="ARBA" id="ARBA00023002"/>
    </source>
</evidence>
<dbReference type="SUPFAM" id="SSF48264">
    <property type="entry name" value="Cytochrome P450"/>
    <property type="match status" value="1"/>
</dbReference>
<keyword evidence="7 8" id="KW-0349">Heme</keyword>
<dbReference type="PANTHER" id="PTHR24305:SF157">
    <property type="entry name" value="N-ACETYLTRYPTOPHAN 6-HYDROXYLASE IVOC-RELATED"/>
    <property type="match status" value="1"/>
</dbReference>
<dbReference type="OrthoDB" id="1470350at2759"/>
<evidence type="ECO:0008006" key="11">
    <source>
        <dbReference type="Google" id="ProtNLM"/>
    </source>
</evidence>
<dbReference type="InterPro" id="IPR001128">
    <property type="entry name" value="Cyt_P450"/>
</dbReference>
<reference evidence="9 10" key="1">
    <citation type="journal article" date="2020" name="ISME J.">
        <title>Uncovering the hidden diversity of litter-decomposition mechanisms in mushroom-forming fungi.</title>
        <authorList>
            <person name="Floudas D."/>
            <person name="Bentzer J."/>
            <person name="Ahren D."/>
            <person name="Johansson T."/>
            <person name="Persson P."/>
            <person name="Tunlid A."/>
        </authorList>
    </citation>
    <scope>NUCLEOTIDE SEQUENCE [LARGE SCALE GENOMIC DNA]</scope>
    <source>
        <strain evidence="9 10">CBS 146.42</strain>
    </source>
</reference>
<evidence type="ECO:0000313" key="9">
    <source>
        <dbReference type="EMBL" id="KAF5350662.1"/>
    </source>
</evidence>
<accession>A0A8H5D1Y1</accession>
<dbReference type="GO" id="GO:0005506">
    <property type="term" value="F:iron ion binding"/>
    <property type="evidence" value="ECO:0007669"/>
    <property type="project" value="InterPro"/>
</dbReference>
<dbReference type="GO" id="GO:0004497">
    <property type="term" value="F:monooxygenase activity"/>
    <property type="evidence" value="ECO:0007669"/>
    <property type="project" value="UniProtKB-KW"/>
</dbReference>
<dbReference type="InterPro" id="IPR036396">
    <property type="entry name" value="Cyt_P450_sf"/>
</dbReference>
<dbReference type="PRINTS" id="PR00385">
    <property type="entry name" value="P450"/>
</dbReference>
<proteinExistence type="inferred from homology"/>
<keyword evidence="10" id="KW-1185">Reference proteome</keyword>
<protein>
    <recommendedName>
        <fullName evidence="11">Cytochrome P450</fullName>
    </recommendedName>
</protein>
<gene>
    <name evidence="9" type="ORF">D9756_008526</name>
</gene>
<keyword evidence="8" id="KW-0503">Monooxygenase</keyword>
<feature type="binding site" description="axial binding residue" evidence="7">
    <location>
        <position position="442"/>
    </location>
    <ligand>
        <name>heme</name>
        <dbReference type="ChEBI" id="CHEBI:30413"/>
    </ligand>
    <ligandPart>
        <name>Fe</name>
        <dbReference type="ChEBI" id="CHEBI:18248"/>
    </ligandPart>
</feature>
<dbReference type="InterPro" id="IPR002401">
    <property type="entry name" value="Cyt_P450_E_grp-I"/>
</dbReference>
<evidence type="ECO:0000256" key="4">
    <source>
        <dbReference type="ARBA" id="ARBA00022723"/>
    </source>
</evidence>
<dbReference type="EMBL" id="JAACJO010000014">
    <property type="protein sequence ID" value="KAF5350662.1"/>
    <property type="molecule type" value="Genomic_DNA"/>
</dbReference>
<dbReference type="GO" id="GO:0016705">
    <property type="term" value="F:oxidoreductase activity, acting on paired donors, with incorporation or reduction of molecular oxygen"/>
    <property type="evidence" value="ECO:0007669"/>
    <property type="project" value="InterPro"/>
</dbReference>
<evidence type="ECO:0000256" key="1">
    <source>
        <dbReference type="ARBA" id="ARBA00001971"/>
    </source>
</evidence>
<comment type="caution">
    <text evidence="9">The sequence shown here is derived from an EMBL/GenBank/DDBJ whole genome shotgun (WGS) entry which is preliminary data.</text>
</comment>
<keyword evidence="5 8" id="KW-0560">Oxidoreductase</keyword>
<dbReference type="Proteomes" id="UP000559027">
    <property type="component" value="Unassembled WGS sequence"/>
</dbReference>
<keyword evidence="6 7" id="KW-0408">Iron</keyword>
<dbReference type="AlphaFoldDB" id="A0A8H5D1Y1"/>
<evidence type="ECO:0000256" key="7">
    <source>
        <dbReference type="PIRSR" id="PIRSR602401-1"/>
    </source>
</evidence>
<dbReference type="CDD" id="cd11062">
    <property type="entry name" value="CYP58-like"/>
    <property type="match status" value="1"/>
</dbReference>
<name>A0A8H5D1Y1_9AGAR</name>
<organism evidence="9 10">
    <name type="scientific">Leucocoprinus leucothites</name>
    <dbReference type="NCBI Taxonomy" id="201217"/>
    <lineage>
        <taxon>Eukaryota</taxon>
        <taxon>Fungi</taxon>
        <taxon>Dikarya</taxon>
        <taxon>Basidiomycota</taxon>
        <taxon>Agaricomycotina</taxon>
        <taxon>Agaricomycetes</taxon>
        <taxon>Agaricomycetidae</taxon>
        <taxon>Agaricales</taxon>
        <taxon>Agaricineae</taxon>
        <taxon>Agaricaceae</taxon>
        <taxon>Leucocoprinus</taxon>
    </lineage>
</organism>
<evidence type="ECO:0000256" key="8">
    <source>
        <dbReference type="RuleBase" id="RU000461"/>
    </source>
</evidence>
<evidence type="ECO:0000256" key="3">
    <source>
        <dbReference type="ARBA" id="ARBA00010617"/>
    </source>
</evidence>
<evidence type="ECO:0000313" key="10">
    <source>
        <dbReference type="Proteomes" id="UP000559027"/>
    </source>
</evidence>
<keyword evidence="4 7" id="KW-0479">Metal-binding</keyword>
<dbReference type="InterPro" id="IPR017972">
    <property type="entry name" value="Cyt_P450_CS"/>
</dbReference>
<evidence type="ECO:0000256" key="2">
    <source>
        <dbReference type="ARBA" id="ARBA00005179"/>
    </source>
</evidence>
<sequence>MFLLLSPWTLVGLVCLFFGALSILAIVYRLLLHPLANFPGPFLAALTDYYAAYYDIWMAGGQVKQLEKLHKIYGPVVRIRPNQLHFCDVEAFESIYGSSFATTKFSPFYDCFHDRESSFGFIDPDSARERRDILSPFFSRQNILELENVVQHSVDRLISALNTYAGLEPRPANLYLALTSTTMEIVTSLCLTSPLNALDYLDFRHPALITFLSSAGVYFFLQHFSFVIPLAFHLPEWVQSSEMLAVGQLFKDIEKRVDHFLANPSSLNQSKHRTIFHALIGQKSGRRIPSKRSILDEASAMTATGSDAVANACSVGIFHVLSNPIIRTRLTKELKEAWPKRDVHIGFETLEKLPYLTAVIKESLRLSHGFVSPLPRVLREDVFIAKRFVQAGTVIAMGHSFVHHNPDIFPNPLLFDPNRWLEDELMILDKYLVAFSKGPRMCLGINLAWCELYLIFGNLFHKLDMEIYETTVHDFDFKAYLTPVYTGQLHVLVKP</sequence>
<dbReference type="PANTHER" id="PTHR24305">
    <property type="entry name" value="CYTOCHROME P450"/>
    <property type="match status" value="1"/>
</dbReference>